<comment type="caution">
    <text evidence="1">The sequence shown here is derived from an EMBL/GenBank/DDBJ whole genome shotgun (WGS) entry which is preliminary data.</text>
</comment>
<sequence length="197" mass="21640">MNNVVNFPSSEAAEVIDEAYFEKYADAALLLKCFEVIKDALEVICEPEYTIEMEDDTHMALIEAFWAIKVLFKRKTGHDAKQVAQDHWEAMGRHLLEGAHLSDMNIPIEGSITRALPPEYFKAHTNLALACAAFNHSDQVRLGTNATLAASNAKIAATMAVEAINATTALRQLVLRMSGGIEAMAAHVARRNGETLQ</sequence>
<dbReference type="RefSeq" id="WP_037015292.1">
    <property type="nucleotide sequence ID" value="NZ_JRMB01000002.1"/>
</dbReference>
<proteinExistence type="predicted"/>
<dbReference type="AlphaFoldDB" id="A0A9X0ED71"/>
<reference evidence="1 2" key="1">
    <citation type="submission" date="2014-09" db="EMBL/GenBank/DDBJ databases">
        <title>Genome sequence of Pseudomonas lutea strain DSM 17257T.</title>
        <authorList>
            <person name="Kwak Y."/>
            <person name="Shin J.-H."/>
        </authorList>
    </citation>
    <scope>NUCLEOTIDE SEQUENCE [LARGE SCALE GENOMIC DNA]</scope>
    <source>
        <strain evidence="1 2">DSM 17257</strain>
    </source>
</reference>
<evidence type="ECO:0000313" key="2">
    <source>
        <dbReference type="Proteomes" id="UP000029719"/>
    </source>
</evidence>
<evidence type="ECO:0000313" key="1">
    <source>
        <dbReference type="EMBL" id="KGF63642.1"/>
    </source>
</evidence>
<accession>A0A9X0ED71</accession>
<dbReference type="EMBL" id="JRMB01000002">
    <property type="protein sequence ID" value="KGF63642.1"/>
    <property type="molecule type" value="Genomic_DNA"/>
</dbReference>
<protein>
    <submittedName>
        <fullName evidence="1">Uncharacterized protein</fullName>
    </submittedName>
</protein>
<dbReference type="OrthoDB" id="6887895at2"/>
<name>A0A9X0ED71_9PSED</name>
<dbReference type="Proteomes" id="UP000029719">
    <property type="component" value="Unassembled WGS sequence"/>
</dbReference>
<gene>
    <name evidence="1" type="ORF">LT42_17225</name>
</gene>
<organism evidence="1 2">
    <name type="scientific">Pseudomonas lutea</name>
    <dbReference type="NCBI Taxonomy" id="243924"/>
    <lineage>
        <taxon>Bacteria</taxon>
        <taxon>Pseudomonadati</taxon>
        <taxon>Pseudomonadota</taxon>
        <taxon>Gammaproteobacteria</taxon>
        <taxon>Pseudomonadales</taxon>
        <taxon>Pseudomonadaceae</taxon>
        <taxon>Pseudomonas</taxon>
    </lineage>
</organism>